<organism evidence="1 2">
    <name type="scientific">Martelella endophytica</name>
    <dbReference type="NCBI Taxonomy" id="1486262"/>
    <lineage>
        <taxon>Bacteria</taxon>
        <taxon>Pseudomonadati</taxon>
        <taxon>Pseudomonadota</taxon>
        <taxon>Alphaproteobacteria</taxon>
        <taxon>Hyphomicrobiales</taxon>
        <taxon>Aurantimonadaceae</taxon>
        <taxon>Martelella</taxon>
    </lineage>
</organism>
<keyword evidence="2" id="KW-1185">Reference proteome</keyword>
<sequence>MLYSLEGDDTIDGLIWKGYRLRSTVFKAQIIRDIRLLRVLNRSDIYLDTNYRFRRLRYKCTTIPFACGDIKNIKPTAHFPCDKISVKMFYFYLTLHSCSQALAGPFQSRFRFRFLKQLTHRRYSDIIVITI</sequence>
<evidence type="ECO:0000313" key="1">
    <source>
        <dbReference type="EMBL" id="AJY45409.1"/>
    </source>
</evidence>
<dbReference type="KEGG" id="mey:TM49_06435"/>
<reference evidence="1 2" key="1">
    <citation type="journal article" date="2015" name="Genome Announc.">
        <title>Complete genome sequence of Martelella endophytica YC6887, which has antifungal activity associated with a halophyte.</title>
        <authorList>
            <person name="Khan A."/>
            <person name="Khan H."/>
            <person name="Chung E.J."/>
            <person name="Hossain M.T."/>
            <person name="Chung Y.R."/>
        </authorList>
    </citation>
    <scope>NUCLEOTIDE SEQUENCE [LARGE SCALE GENOMIC DNA]</scope>
    <source>
        <strain evidence="1">YC6887</strain>
    </source>
</reference>
<gene>
    <name evidence="1" type="ORF">TM49_06435</name>
</gene>
<evidence type="ECO:0000313" key="2">
    <source>
        <dbReference type="Proteomes" id="UP000032611"/>
    </source>
</evidence>
<dbReference type="EMBL" id="CP010803">
    <property type="protein sequence ID" value="AJY45409.1"/>
    <property type="molecule type" value="Genomic_DNA"/>
</dbReference>
<protein>
    <submittedName>
        <fullName evidence="1">Uncharacterized protein</fullName>
    </submittedName>
</protein>
<dbReference type="AlphaFoldDB" id="A0A0D5LMI9"/>
<dbReference type="HOGENOM" id="CLU_1925044_0_0_5"/>
<name>A0A0D5LMI9_MAREN</name>
<accession>A0A0D5LMI9</accession>
<proteinExistence type="predicted"/>
<dbReference type="Proteomes" id="UP000032611">
    <property type="component" value="Chromosome"/>
</dbReference>